<proteinExistence type="predicted"/>
<comment type="caution">
    <text evidence="2">The sequence shown here is derived from an EMBL/GenBank/DDBJ whole genome shotgun (WGS) entry which is preliminary data.</text>
</comment>
<accession>A0AAW3T9S0</accession>
<organism evidence="2 3">
    <name type="scientific">Curtobacterium pusillum</name>
    <dbReference type="NCBI Taxonomy" id="69373"/>
    <lineage>
        <taxon>Bacteria</taxon>
        <taxon>Bacillati</taxon>
        <taxon>Actinomycetota</taxon>
        <taxon>Actinomycetes</taxon>
        <taxon>Micrococcales</taxon>
        <taxon>Microbacteriaceae</taxon>
        <taxon>Curtobacterium</taxon>
    </lineage>
</organism>
<evidence type="ECO:0000313" key="3">
    <source>
        <dbReference type="Proteomes" id="UP000590225"/>
    </source>
</evidence>
<gene>
    <name evidence="2" type="ORF">FHW23_003444</name>
</gene>
<dbReference type="AlphaFoldDB" id="A0AAW3T9S0"/>
<feature type="region of interest" description="Disordered" evidence="1">
    <location>
        <begin position="454"/>
        <end position="483"/>
    </location>
</feature>
<protein>
    <recommendedName>
        <fullName evidence="4">DUF4263 domain-containing protein</fullName>
    </recommendedName>
</protein>
<reference evidence="2 3" key="1">
    <citation type="submission" date="2020-07" db="EMBL/GenBank/DDBJ databases">
        <title>Above-ground endophytic microbial communities from plants in different locations in the United States.</title>
        <authorList>
            <person name="Frank C."/>
        </authorList>
    </citation>
    <scope>NUCLEOTIDE SEQUENCE [LARGE SCALE GENOMIC DNA]</scope>
    <source>
        <strain evidence="2 3">WPL5_2</strain>
    </source>
</reference>
<dbReference type="EMBL" id="JACGXP010000008">
    <property type="protein sequence ID" value="MBA8992156.1"/>
    <property type="molecule type" value="Genomic_DNA"/>
</dbReference>
<dbReference type="RefSeq" id="WP_182517021.1">
    <property type="nucleotide sequence ID" value="NZ_JACGXP010000008.1"/>
</dbReference>
<feature type="compositionally biased region" description="Basic and acidic residues" evidence="1">
    <location>
        <begin position="456"/>
        <end position="471"/>
    </location>
</feature>
<evidence type="ECO:0000313" key="2">
    <source>
        <dbReference type="EMBL" id="MBA8992156.1"/>
    </source>
</evidence>
<name>A0AAW3T9S0_9MICO</name>
<evidence type="ECO:0008006" key="4">
    <source>
        <dbReference type="Google" id="ProtNLM"/>
    </source>
</evidence>
<dbReference type="Proteomes" id="UP000590225">
    <property type="component" value="Unassembled WGS sequence"/>
</dbReference>
<evidence type="ECO:0000256" key="1">
    <source>
        <dbReference type="SAM" id="MobiDB-lite"/>
    </source>
</evidence>
<sequence>MTHAVPLPVQVGSRPPEEWDKIEAQQQHEDASPYLMDQRRPPIADPNLPWSELGFEPRWISFDSAACVAALQPSIFASEGADEFSRFRQGAKQRGEVALVISPIGTSSGNASQVFNIFGPLTEPVSIDESNTTIVGKPIGKGAKIKASDNLGHADGQLALLLLNQRASHSWHSLSLHGMEEHHFDGIEYHSPEGTLIPILETDLGEPVVAAWVRPDVSERRYVIPQSAPWATILQWLAEEALPEFVPGALRRARSPLAVDENLQTLRERAATAALTQLDSEYASRRASVEREVAAARSAAGDIREGLLYGTGQQLVRAVQAVLETAALEVVDLDRTLGGTKNADLLCTLGARSRLIEVKSATGRASERAYQDLLRHLREWPSLDESIPVEGGVLIMSAQLRTAPAERSPEPYTRPEFLAAQTEPVVTALSLLKAWLDDDAAAIKSMLFRIEPGPVEAHEESKSVDIEHAPEPSRPPRRWFRRK</sequence>